<dbReference type="InterPro" id="IPR004089">
    <property type="entry name" value="MCPsignal_dom"/>
</dbReference>
<evidence type="ECO:0000256" key="1">
    <source>
        <dbReference type="ARBA" id="ARBA00023224"/>
    </source>
</evidence>
<dbReference type="AlphaFoldDB" id="A0A368VPE2"/>
<keyword evidence="1 2" id="KW-0807">Transducer</keyword>
<dbReference type="RefSeq" id="WP_181873629.1">
    <property type="nucleotide sequence ID" value="NZ_QPJD01000015.1"/>
</dbReference>
<dbReference type="EMBL" id="QPJD01000015">
    <property type="protein sequence ID" value="RCW42742.1"/>
    <property type="molecule type" value="Genomic_DNA"/>
</dbReference>
<protein>
    <submittedName>
        <fullName evidence="4">Methyl-accepting chemotaxis protein</fullName>
    </submittedName>
</protein>
<organism evidence="4 5">
    <name type="scientific">Paenibacillus prosopidis</name>
    <dbReference type="NCBI Taxonomy" id="630520"/>
    <lineage>
        <taxon>Bacteria</taxon>
        <taxon>Bacillati</taxon>
        <taxon>Bacillota</taxon>
        <taxon>Bacilli</taxon>
        <taxon>Bacillales</taxon>
        <taxon>Paenibacillaceae</taxon>
        <taxon>Paenibacillus</taxon>
    </lineage>
</organism>
<sequence>MKLFRSFTSRWMEEQLANMSVGDFSMNLSSNGRDHLLMVALKKTISSLKALIRLVNRSSMHLHKKMVDMRSKSELITEQVEGVTATIREIAVGMQDTSEHAHKMADDMAQIHVVLKDVGENNASLVKEALGFSEEVAAGKQEMISSKEQMNRISYESTGIYEGMNELNKALSQITNIVRLIEEISGQTQLLALNANIEAARAGEQGKGFAVVASEISKLAIQTSQATLSINEQIQWVTDNAQGLKTGIDSMQEAVGVGVKTMGASVNKYEEMEAFLGRILIQMKEVDGRFGIITANSSSIADSLNQTSAMIEEAAAGCEEVLASTEIQQENILQINEDIREATRSSLSLRSVVSQFKLPSRSESHPLQKELDRWVECSLGIRSIMVSMIDSRDAEEIRFWHQEKEAMESELAACFRHLEEKSTKGINKGYFDSLRSSWQEFSVVKDQNAKWMLEAEYEKAKQGLINKGRERFKRAIDIANEWMET</sequence>
<reference evidence="4 5" key="1">
    <citation type="submission" date="2018-07" db="EMBL/GenBank/DDBJ databases">
        <title>Genomic Encyclopedia of Type Strains, Phase III (KMG-III): the genomes of soil and plant-associated and newly described type strains.</title>
        <authorList>
            <person name="Whitman W."/>
        </authorList>
    </citation>
    <scope>NUCLEOTIDE SEQUENCE [LARGE SCALE GENOMIC DNA]</scope>
    <source>
        <strain evidence="4 5">CECT 7506</strain>
    </source>
</reference>
<proteinExistence type="predicted"/>
<dbReference type="Proteomes" id="UP000252415">
    <property type="component" value="Unassembled WGS sequence"/>
</dbReference>
<dbReference type="PANTHER" id="PTHR32089">
    <property type="entry name" value="METHYL-ACCEPTING CHEMOTAXIS PROTEIN MCPB"/>
    <property type="match status" value="1"/>
</dbReference>
<evidence type="ECO:0000259" key="3">
    <source>
        <dbReference type="PROSITE" id="PS50111"/>
    </source>
</evidence>
<feature type="domain" description="Methyl-accepting transducer" evidence="3">
    <location>
        <begin position="72"/>
        <end position="322"/>
    </location>
</feature>
<accession>A0A368VPE2</accession>
<name>A0A368VPE2_9BACL</name>
<gene>
    <name evidence="4" type="ORF">DFP97_115176</name>
</gene>
<dbReference type="PANTHER" id="PTHR32089:SF112">
    <property type="entry name" value="LYSOZYME-LIKE PROTEIN-RELATED"/>
    <property type="match status" value="1"/>
</dbReference>
<dbReference type="Pfam" id="PF00015">
    <property type="entry name" value="MCPsignal"/>
    <property type="match status" value="1"/>
</dbReference>
<evidence type="ECO:0000313" key="4">
    <source>
        <dbReference type="EMBL" id="RCW42742.1"/>
    </source>
</evidence>
<dbReference type="SMART" id="SM00283">
    <property type="entry name" value="MA"/>
    <property type="match status" value="1"/>
</dbReference>
<dbReference type="Gene3D" id="1.10.287.950">
    <property type="entry name" value="Methyl-accepting chemotaxis protein"/>
    <property type="match status" value="1"/>
</dbReference>
<evidence type="ECO:0000313" key="5">
    <source>
        <dbReference type="Proteomes" id="UP000252415"/>
    </source>
</evidence>
<dbReference type="SUPFAM" id="SSF58104">
    <property type="entry name" value="Methyl-accepting chemotaxis protein (MCP) signaling domain"/>
    <property type="match status" value="1"/>
</dbReference>
<evidence type="ECO:0000256" key="2">
    <source>
        <dbReference type="PROSITE-ProRule" id="PRU00284"/>
    </source>
</evidence>
<keyword evidence="5" id="KW-1185">Reference proteome</keyword>
<dbReference type="GO" id="GO:0016020">
    <property type="term" value="C:membrane"/>
    <property type="evidence" value="ECO:0007669"/>
    <property type="project" value="InterPro"/>
</dbReference>
<comment type="caution">
    <text evidence="4">The sequence shown here is derived from an EMBL/GenBank/DDBJ whole genome shotgun (WGS) entry which is preliminary data.</text>
</comment>
<dbReference type="PROSITE" id="PS50111">
    <property type="entry name" value="CHEMOTAXIS_TRANSDUC_2"/>
    <property type="match status" value="1"/>
</dbReference>
<dbReference type="GO" id="GO:0007165">
    <property type="term" value="P:signal transduction"/>
    <property type="evidence" value="ECO:0007669"/>
    <property type="project" value="UniProtKB-KW"/>
</dbReference>